<organism evidence="15 16">
    <name type="scientific">Heterodera trifolii</name>
    <dbReference type="NCBI Taxonomy" id="157864"/>
    <lineage>
        <taxon>Eukaryota</taxon>
        <taxon>Metazoa</taxon>
        <taxon>Ecdysozoa</taxon>
        <taxon>Nematoda</taxon>
        <taxon>Chromadorea</taxon>
        <taxon>Rhabditida</taxon>
        <taxon>Tylenchina</taxon>
        <taxon>Tylenchomorpha</taxon>
        <taxon>Tylenchoidea</taxon>
        <taxon>Heteroderidae</taxon>
        <taxon>Heteroderinae</taxon>
        <taxon>Heterodera</taxon>
    </lineage>
</organism>
<keyword evidence="7" id="KW-0496">Mitochondrion</keyword>
<comment type="similarity">
    <text evidence="2 13">Belongs to the taffazin family.</text>
</comment>
<evidence type="ECO:0000256" key="11">
    <source>
        <dbReference type="ARBA" id="ARBA00047906"/>
    </source>
</evidence>
<keyword evidence="3" id="KW-0808">Transferase</keyword>
<dbReference type="SMART" id="SM00563">
    <property type="entry name" value="PlsC"/>
    <property type="match status" value="1"/>
</dbReference>
<evidence type="ECO:0000256" key="1">
    <source>
        <dbReference type="ARBA" id="ARBA00004137"/>
    </source>
</evidence>
<evidence type="ECO:0000259" key="14">
    <source>
        <dbReference type="SMART" id="SM00563"/>
    </source>
</evidence>
<comment type="catalytic activity">
    <reaction evidence="12">
        <text>1,2-di-(9Z-octadecenoyl)-sn-glycero-3-phosphocholine + 1-hexadecanoyl-sn-glycero-3-phosphocholine = 1-hexadecanoyl-2-(9Z-octadecenoyl)-sn-glycero-3-phosphocholine + 1-(9Z-octadecenoyl)-sn-glycero-3-phosphocholine</text>
        <dbReference type="Rhea" id="RHEA:43816"/>
        <dbReference type="ChEBI" id="CHEBI:28610"/>
        <dbReference type="ChEBI" id="CHEBI:72998"/>
        <dbReference type="ChEBI" id="CHEBI:73001"/>
        <dbReference type="ChEBI" id="CHEBI:74669"/>
    </reaction>
    <physiologicalReaction direction="left-to-right" evidence="12">
        <dbReference type="Rhea" id="RHEA:43817"/>
    </physiologicalReaction>
    <physiologicalReaction direction="right-to-left" evidence="12">
        <dbReference type="Rhea" id="RHEA:43818"/>
    </physiologicalReaction>
</comment>
<dbReference type="Pfam" id="PF01553">
    <property type="entry name" value="Acyltransferase"/>
    <property type="match status" value="1"/>
</dbReference>
<evidence type="ECO:0000256" key="4">
    <source>
        <dbReference type="ARBA" id="ARBA00022787"/>
    </source>
</evidence>
<dbReference type="Proteomes" id="UP001620626">
    <property type="component" value="Unassembled WGS sequence"/>
</dbReference>
<comment type="subcellular location">
    <subcellularLocation>
        <location evidence="1">Mitochondrion inner membrane</location>
        <topology evidence="1">Peripheral membrane protein</topology>
        <orientation evidence="1">Intermembrane side</orientation>
    </subcellularLocation>
    <subcellularLocation>
        <location evidence="10">Mitochondrion outer membrane</location>
        <topology evidence="10">Peripheral membrane protein</topology>
        <orientation evidence="10">Intermembrane side</orientation>
    </subcellularLocation>
</comment>
<dbReference type="InterPro" id="IPR002123">
    <property type="entry name" value="Plipid/glycerol_acylTrfase"/>
</dbReference>
<evidence type="ECO:0000256" key="8">
    <source>
        <dbReference type="ARBA" id="ARBA00023136"/>
    </source>
</evidence>
<dbReference type="PRINTS" id="PR00979">
    <property type="entry name" value="TAFAZZIN"/>
</dbReference>
<keyword evidence="5" id="KW-0999">Mitochondrion inner membrane</keyword>
<keyword evidence="9" id="KW-0012">Acyltransferase</keyword>
<protein>
    <recommendedName>
        <fullName evidence="13">Tafazzin family protein</fullName>
    </recommendedName>
</protein>
<evidence type="ECO:0000256" key="10">
    <source>
        <dbReference type="ARBA" id="ARBA00024323"/>
    </source>
</evidence>
<evidence type="ECO:0000256" key="7">
    <source>
        <dbReference type="ARBA" id="ARBA00023128"/>
    </source>
</evidence>
<accession>A0ABD2LLJ2</accession>
<keyword evidence="8" id="KW-0472">Membrane</keyword>
<feature type="domain" description="Phospholipid/glycerol acyltransferase" evidence="14">
    <location>
        <begin position="85"/>
        <end position="208"/>
    </location>
</feature>
<evidence type="ECO:0000256" key="5">
    <source>
        <dbReference type="ARBA" id="ARBA00022792"/>
    </source>
</evidence>
<dbReference type="PANTHER" id="PTHR12497:SF0">
    <property type="entry name" value="TAFAZZIN"/>
    <property type="match status" value="1"/>
</dbReference>
<dbReference type="PANTHER" id="PTHR12497">
    <property type="entry name" value="TAZ PROTEIN TAFAZZIN"/>
    <property type="match status" value="1"/>
</dbReference>
<evidence type="ECO:0000256" key="13">
    <source>
        <dbReference type="RuleBase" id="RU365062"/>
    </source>
</evidence>
<dbReference type="CDD" id="cd07989">
    <property type="entry name" value="LPLAT_AGPAT-like"/>
    <property type="match status" value="1"/>
</dbReference>
<dbReference type="EMBL" id="JBICBT010000362">
    <property type="protein sequence ID" value="KAL3116092.1"/>
    <property type="molecule type" value="Genomic_DNA"/>
</dbReference>
<evidence type="ECO:0000256" key="12">
    <source>
        <dbReference type="ARBA" id="ARBA00049543"/>
    </source>
</evidence>
<reference evidence="15 16" key="1">
    <citation type="submission" date="2024-10" db="EMBL/GenBank/DDBJ databases">
        <authorList>
            <person name="Kim D."/>
        </authorList>
    </citation>
    <scope>NUCLEOTIDE SEQUENCE [LARGE SCALE GENOMIC DNA]</scope>
    <source>
        <strain evidence="15">BH-2024</strain>
    </source>
</reference>
<keyword evidence="6" id="KW-0443">Lipid metabolism</keyword>
<comment type="catalytic activity">
    <reaction evidence="11">
        <text>1'-[1,2-diacyl-sn-glycero-3-phospho],3'-[1-acyl-sn-glycero-3-phospho]-glycerol + a 1,2-diacyl-sn-glycero-3-phosphocholine = a cardiolipin + a 1-acyl-sn-glycero-3-phosphocholine</text>
        <dbReference type="Rhea" id="RHEA:33731"/>
        <dbReference type="ChEBI" id="CHEBI:57643"/>
        <dbReference type="ChEBI" id="CHEBI:58168"/>
        <dbReference type="ChEBI" id="CHEBI:62237"/>
        <dbReference type="ChEBI" id="CHEBI:64743"/>
    </reaction>
    <physiologicalReaction direction="left-to-right" evidence="11">
        <dbReference type="Rhea" id="RHEA:33732"/>
    </physiologicalReaction>
    <physiologicalReaction direction="right-to-left" evidence="11">
        <dbReference type="Rhea" id="RHEA:33733"/>
    </physiologicalReaction>
</comment>
<comment type="caution">
    <text evidence="15">The sequence shown here is derived from an EMBL/GenBank/DDBJ whole genome shotgun (WGS) entry which is preliminary data.</text>
</comment>
<dbReference type="SUPFAM" id="SSF69593">
    <property type="entry name" value="Glycerol-3-phosphate (1)-acyltransferase"/>
    <property type="match status" value="1"/>
</dbReference>
<dbReference type="GO" id="GO:0005743">
    <property type="term" value="C:mitochondrial inner membrane"/>
    <property type="evidence" value="ECO:0007669"/>
    <property type="project" value="UniProtKB-SubCell"/>
</dbReference>
<sequence length="275" mass="31780">MDSPPTSTSKLMQIPLLTAKRRKEVLNFQWPFPKHPGLLYRLGSNAVILAVFSLAKLVFCFNKILVQPEQKKLFLDLLNDRNRPLVTISNHRCVVDDPLIWSMFTFREFLSNISRFRYILTAHDICFTKKSHIFFFSLGRCVPVVRGAGVFQEGVDHCVDMLNSNGWVHVFPEGRVTRESVRIKWGIGRLISESNKPPILLPIWVRGMDDVWTKQAPYRPRFWQSVEVSIGDPTDTSKWLNKTSFATETELERRKRLADLVQAELYGLGEQLDCK</sequence>
<proteinExistence type="inferred from homology"/>
<evidence type="ECO:0000313" key="15">
    <source>
        <dbReference type="EMBL" id="KAL3116092.1"/>
    </source>
</evidence>
<keyword evidence="16" id="KW-1185">Reference proteome</keyword>
<evidence type="ECO:0000256" key="3">
    <source>
        <dbReference type="ARBA" id="ARBA00022679"/>
    </source>
</evidence>
<dbReference type="AlphaFoldDB" id="A0ABD2LLJ2"/>
<gene>
    <name evidence="15" type="ORF">niasHT_007392</name>
</gene>
<evidence type="ECO:0000256" key="9">
    <source>
        <dbReference type="ARBA" id="ARBA00023315"/>
    </source>
</evidence>
<name>A0ABD2LLJ2_9BILA</name>
<dbReference type="GO" id="GO:0006629">
    <property type="term" value="P:lipid metabolic process"/>
    <property type="evidence" value="ECO:0007669"/>
    <property type="project" value="UniProtKB-KW"/>
</dbReference>
<evidence type="ECO:0000256" key="6">
    <source>
        <dbReference type="ARBA" id="ARBA00023098"/>
    </source>
</evidence>
<keyword evidence="4" id="KW-1000">Mitochondrion outer membrane</keyword>
<dbReference type="InterPro" id="IPR000872">
    <property type="entry name" value="Tafazzin"/>
</dbReference>
<dbReference type="GO" id="GO:0016746">
    <property type="term" value="F:acyltransferase activity"/>
    <property type="evidence" value="ECO:0007669"/>
    <property type="project" value="UniProtKB-KW"/>
</dbReference>
<dbReference type="GO" id="GO:0005741">
    <property type="term" value="C:mitochondrial outer membrane"/>
    <property type="evidence" value="ECO:0007669"/>
    <property type="project" value="UniProtKB-SubCell"/>
</dbReference>
<evidence type="ECO:0000256" key="2">
    <source>
        <dbReference type="ARBA" id="ARBA00010524"/>
    </source>
</evidence>
<evidence type="ECO:0000313" key="16">
    <source>
        <dbReference type="Proteomes" id="UP001620626"/>
    </source>
</evidence>